<dbReference type="Proteomes" id="UP000319731">
    <property type="component" value="Unassembled WGS sequence"/>
</dbReference>
<evidence type="ECO:0000256" key="7">
    <source>
        <dbReference type="ARBA" id="ARBA00022807"/>
    </source>
</evidence>
<comment type="caution">
    <text evidence="13">The sequence shown here is derived from an EMBL/GenBank/DDBJ whole genome shotgun (WGS) entry which is preliminary data.</text>
</comment>
<dbReference type="EC" id="3.4.19.12" evidence="3"/>
<evidence type="ECO:0000256" key="8">
    <source>
        <dbReference type="ARBA" id="ARBA00037630"/>
    </source>
</evidence>
<dbReference type="GO" id="GO:0071108">
    <property type="term" value="P:protein K48-linked deubiquitination"/>
    <property type="evidence" value="ECO:0007669"/>
    <property type="project" value="InterPro"/>
</dbReference>
<keyword evidence="6" id="KW-0378">Hydrolase</keyword>
<dbReference type="Pfam" id="PF26038">
    <property type="entry name" value="Dimer_MINDY4_N"/>
    <property type="match status" value="1"/>
</dbReference>
<dbReference type="OrthoDB" id="10263628at2759"/>
<evidence type="ECO:0000256" key="2">
    <source>
        <dbReference type="ARBA" id="ARBA00011074"/>
    </source>
</evidence>
<dbReference type="GO" id="GO:1990380">
    <property type="term" value="F:K48-linked deubiquitinase activity"/>
    <property type="evidence" value="ECO:0007669"/>
    <property type="project" value="InterPro"/>
</dbReference>
<evidence type="ECO:0000256" key="5">
    <source>
        <dbReference type="ARBA" id="ARBA00022786"/>
    </source>
</evidence>
<keyword evidence="7" id="KW-0788">Thiol protease</keyword>
<comment type="catalytic activity">
    <reaction evidence="1">
        <text>Thiol-dependent hydrolysis of ester, thioester, amide, peptide and isopeptide bonds formed by the C-terminal Gly of ubiquitin (a 76-residue protein attached to proteins as an intracellular targeting signal).</text>
        <dbReference type="EC" id="3.4.19.12"/>
    </reaction>
</comment>
<evidence type="ECO:0000256" key="11">
    <source>
        <dbReference type="SAM" id="MobiDB-lite"/>
    </source>
</evidence>
<dbReference type="PANTHER" id="PTHR12473:SF8">
    <property type="entry name" value="UBIQUITIN CARBOXYL-TERMINAL HYDROLASE MINDY-4-RELATED"/>
    <property type="match status" value="1"/>
</dbReference>
<evidence type="ECO:0000256" key="1">
    <source>
        <dbReference type="ARBA" id="ARBA00000707"/>
    </source>
</evidence>
<dbReference type="InterPro" id="IPR039785">
    <property type="entry name" value="MINY3/4"/>
</dbReference>
<feature type="compositionally biased region" description="Polar residues" evidence="11">
    <location>
        <begin position="245"/>
        <end position="266"/>
    </location>
</feature>
<keyword evidence="5" id="KW-0833">Ubl conjugation pathway</keyword>
<proteinExistence type="inferred from homology"/>
<reference evidence="13 14" key="1">
    <citation type="journal article" date="2019" name="Sci. Rep.">
        <title>Comparative genomics of chytrid fungi reveal insights into the obligate biotrophic and pathogenic lifestyle of Synchytrium endobioticum.</title>
        <authorList>
            <person name="van de Vossenberg B.T.L.H."/>
            <person name="Warris S."/>
            <person name="Nguyen H.D.T."/>
            <person name="van Gent-Pelzer M.P.E."/>
            <person name="Joly D.L."/>
            <person name="van de Geest H.C."/>
            <person name="Bonants P.J.M."/>
            <person name="Smith D.S."/>
            <person name="Levesque C.A."/>
            <person name="van der Lee T.A.J."/>
        </authorList>
    </citation>
    <scope>NUCLEOTIDE SEQUENCE [LARGE SCALE GENOMIC DNA]</scope>
    <source>
        <strain evidence="13 14">JEL517</strain>
    </source>
</reference>
<keyword evidence="14" id="KW-1185">Reference proteome</keyword>
<sequence>MRDGERPRTAVAPPRTSSRSEEKQRYGPVPLEVLAASLVKEYLSARGYRSTVDAFLIDSAQRDFLVTSKSEMARSVGILKAAKKNKALGNPLKSLLEVLVDTHVNPQAPPVAADDTTTASPATVTENAIQQMKDPHFKGDFSTIAAAIASPQPYAQNGDWAPLGAFTKSNPRSTGDVLRPATAIEKPEYASPFQPQQQTSQRPGTSRPTTARVVLKTSPSRPQTAAPSRPQTAAASRLETAAPSRPQTAASYNTEHSDPFQPSTRPMSAHRWNEPPFVMSDTSSADDNCSIRVNNLVAGNHIAGLSIHELRNSHPAAISKQSSLIEPMVVDFEDNNITDHDMLDPSAAQKMPVPVPINHLSWQHVNFTMTNRGIRISISEVQRLRAVVWPGDGTRPIIGDEWKGKGFSFWDSDKEVSYGLVQLKGGPCGLLAAVQAFVIKHMLFGETSSARNGRLRPTTAQCRTALVSALTELIWQATNGQKDERKAIVALMSSDYSAEQKRMSCYPDGVTEKLDLYDFCTEVTLWEFIDNNLIAFTGNGPQKHGLMLLLYSVVLTRGIDTVAADMDEPDSRMIGKYGYCTQELVNLLLLGEAISNVFDGDIKLDSKVLRGIQRPSQIGYLSLFEHYDSMKVGSHFKNPSLPIFIICSESHYTVLFATERNTLEKASRKFPIDVFYYDQLAGMSEETRLTLSFSTSLSKKRYSELTPPLELVIRTKWSNCVVEWNGSEALL</sequence>
<evidence type="ECO:0000256" key="10">
    <source>
        <dbReference type="ARBA" id="ARBA00041360"/>
    </source>
</evidence>
<comment type="function">
    <text evidence="8">Probable hydrolase that can remove 'Lys-48'-linked conjugated ubiquitin from proteins.</text>
</comment>
<dbReference type="GeneID" id="42001259"/>
<organism evidence="13 14">
    <name type="scientific">Synchytrium microbalum</name>
    <dbReference type="NCBI Taxonomy" id="1806994"/>
    <lineage>
        <taxon>Eukaryota</taxon>
        <taxon>Fungi</taxon>
        <taxon>Fungi incertae sedis</taxon>
        <taxon>Chytridiomycota</taxon>
        <taxon>Chytridiomycota incertae sedis</taxon>
        <taxon>Chytridiomycetes</taxon>
        <taxon>Synchytriales</taxon>
        <taxon>Synchytriaceae</taxon>
        <taxon>Synchytrium</taxon>
    </lineage>
</organism>
<feature type="domain" description="Deubiquitinating enzyme MINDY-3/4 conserved" evidence="12">
    <location>
        <begin position="385"/>
        <end position="726"/>
    </location>
</feature>
<name>A0A507CK41_9FUNG</name>
<dbReference type="SMART" id="SM01174">
    <property type="entry name" value="DUF4205"/>
    <property type="match status" value="1"/>
</dbReference>
<dbReference type="AlphaFoldDB" id="A0A507CK41"/>
<evidence type="ECO:0000256" key="3">
    <source>
        <dbReference type="ARBA" id="ARBA00012759"/>
    </source>
</evidence>
<keyword evidence="4" id="KW-0645">Protease</keyword>
<evidence type="ECO:0000313" key="14">
    <source>
        <dbReference type="Proteomes" id="UP000319731"/>
    </source>
</evidence>
<accession>A0A507CK41</accession>
<feature type="region of interest" description="Disordered" evidence="11">
    <location>
        <begin position="1"/>
        <end position="27"/>
    </location>
</feature>
<feature type="region of interest" description="Disordered" evidence="11">
    <location>
        <begin position="187"/>
        <end position="267"/>
    </location>
</feature>
<dbReference type="GO" id="GO:0006508">
    <property type="term" value="P:proteolysis"/>
    <property type="evidence" value="ECO:0007669"/>
    <property type="project" value="UniProtKB-KW"/>
</dbReference>
<dbReference type="RefSeq" id="XP_031027969.1">
    <property type="nucleotide sequence ID" value="XM_031165962.1"/>
</dbReference>
<gene>
    <name evidence="13" type="ORF">SmJEL517_g00032</name>
</gene>
<evidence type="ECO:0000313" key="13">
    <source>
        <dbReference type="EMBL" id="TPX38255.1"/>
    </source>
</evidence>
<dbReference type="EMBL" id="QEAO01000001">
    <property type="protein sequence ID" value="TPX38255.1"/>
    <property type="molecule type" value="Genomic_DNA"/>
</dbReference>
<evidence type="ECO:0000256" key="4">
    <source>
        <dbReference type="ARBA" id="ARBA00022670"/>
    </source>
</evidence>
<dbReference type="InterPro" id="IPR059022">
    <property type="entry name" value="MINDY4_N"/>
</dbReference>
<evidence type="ECO:0000259" key="12">
    <source>
        <dbReference type="SMART" id="SM01174"/>
    </source>
</evidence>
<dbReference type="PANTHER" id="PTHR12473">
    <property type="entry name" value="UBIQUITIN CARBOXYL-TERMINAL HYDROLASE MINDY-4-RELATED"/>
    <property type="match status" value="1"/>
</dbReference>
<feature type="compositionally biased region" description="Polar residues" evidence="11">
    <location>
        <begin position="217"/>
        <end position="234"/>
    </location>
</feature>
<dbReference type="GO" id="GO:0004843">
    <property type="term" value="F:cysteine-type deubiquitinase activity"/>
    <property type="evidence" value="ECO:0007669"/>
    <property type="project" value="UniProtKB-EC"/>
</dbReference>
<protein>
    <recommendedName>
        <fullName evidence="9">Probable ubiquitin carboxyl-terminal hydrolase MINDY-4</fullName>
        <ecNumber evidence="3">3.4.19.12</ecNumber>
    </recommendedName>
    <alternativeName>
        <fullName evidence="10">Probable deubiquitinating enzyme MINDY-4</fullName>
    </alternativeName>
</protein>
<evidence type="ECO:0000256" key="9">
    <source>
        <dbReference type="ARBA" id="ARBA00039781"/>
    </source>
</evidence>
<comment type="similarity">
    <text evidence="2">Belongs to the MINDY deubiquitinase family. FAM188 subfamily.</text>
</comment>
<evidence type="ECO:0000256" key="6">
    <source>
        <dbReference type="ARBA" id="ARBA00022801"/>
    </source>
</evidence>
<dbReference type="Pfam" id="PF13898">
    <property type="entry name" value="MINDY-3_4_CD"/>
    <property type="match status" value="1"/>
</dbReference>
<feature type="compositionally biased region" description="Polar residues" evidence="11">
    <location>
        <begin position="193"/>
        <end position="209"/>
    </location>
</feature>
<dbReference type="InterPro" id="IPR025257">
    <property type="entry name" value="MINDY-3/4_CD"/>
</dbReference>